<dbReference type="OrthoDB" id="15794at2759"/>
<gene>
    <name evidence="2" type="ORF">DFA_11670</name>
</gene>
<name>F4QDW2_CACFS</name>
<protein>
    <recommendedName>
        <fullName evidence="4">Methyltransferase type 11 domain-containing protein</fullName>
    </recommendedName>
</protein>
<dbReference type="Gene3D" id="3.40.50.150">
    <property type="entry name" value="Vaccinia Virus protein VP39"/>
    <property type="match status" value="1"/>
</dbReference>
<evidence type="ECO:0000313" key="2">
    <source>
        <dbReference type="EMBL" id="EGG13909.1"/>
    </source>
</evidence>
<dbReference type="AlphaFoldDB" id="F4QDW2"/>
<dbReference type="CDD" id="cd02440">
    <property type="entry name" value="AdoMet_MTases"/>
    <property type="match status" value="1"/>
</dbReference>
<dbReference type="PANTHER" id="PTHR43675:SF1">
    <property type="entry name" value="RIKEN CDNA 2700097O09 GENE"/>
    <property type="match status" value="1"/>
</dbReference>
<evidence type="ECO:0008006" key="4">
    <source>
        <dbReference type="Google" id="ProtNLM"/>
    </source>
</evidence>
<dbReference type="InterPro" id="IPR026669">
    <property type="entry name" value="Arsenite_MeTrfase-like"/>
</dbReference>
<feature type="compositionally biased region" description="Low complexity" evidence="1">
    <location>
        <begin position="1"/>
        <end position="14"/>
    </location>
</feature>
<dbReference type="STRING" id="1054147.F4QDW2"/>
<accession>F4QDW2</accession>
<evidence type="ECO:0000313" key="3">
    <source>
        <dbReference type="Proteomes" id="UP000007797"/>
    </source>
</evidence>
<keyword evidence="3" id="KW-1185">Reference proteome</keyword>
<feature type="region of interest" description="Disordered" evidence="1">
    <location>
        <begin position="1"/>
        <end position="35"/>
    </location>
</feature>
<dbReference type="InterPro" id="IPR029063">
    <property type="entry name" value="SAM-dependent_MTases_sf"/>
</dbReference>
<dbReference type="PANTHER" id="PTHR43675">
    <property type="entry name" value="ARSENITE METHYLTRANSFERASE"/>
    <property type="match status" value="1"/>
</dbReference>
<proteinExistence type="predicted"/>
<dbReference type="GeneID" id="14866517"/>
<dbReference type="KEGG" id="dfa:DFA_11670"/>
<evidence type="ECO:0000256" key="1">
    <source>
        <dbReference type="SAM" id="MobiDB-lite"/>
    </source>
</evidence>
<dbReference type="Proteomes" id="UP000007797">
    <property type="component" value="Unassembled WGS sequence"/>
</dbReference>
<dbReference type="RefSeq" id="XP_004350617.1">
    <property type="nucleotide sequence ID" value="XM_004350566.1"/>
</dbReference>
<organism evidence="2 3">
    <name type="scientific">Cavenderia fasciculata</name>
    <name type="common">Slime mold</name>
    <name type="synonym">Dictyostelium fasciculatum</name>
    <dbReference type="NCBI Taxonomy" id="261658"/>
    <lineage>
        <taxon>Eukaryota</taxon>
        <taxon>Amoebozoa</taxon>
        <taxon>Evosea</taxon>
        <taxon>Eumycetozoa</taxon>
        <taxon>Dictyostelia</taxon>
        <taxon>Acytosteliales</taxon>
        <taxon>Cavenderiaceae</taxon>
        <taxon>Cavenderia</taxon>
    </lineage>
</organism>
<dbReference type="GO" id="GO:0008168">
    <property type="term" value="F:methyltransferase activity"/>
    <property type="evidence" value="ECO:0007669"/>
    <property type="project" value="TreeGrafter"/>
</dbReference>
<sequence>MSKQQQKQQKPPVEQHQHKRKKPVVEEEEISEEEEIIDEEELSLDDLKEQFKMMVSMIKENERDMIEFTSYVCNQLNVKIDEHKNPAEDESMQDNILATIIQDLKEELPSLDTKAPNENIIIPKNENFKDYTKENTVSVDGFLYSESDVDELIERGKLANNYCLDCNSHNTSPLNFISHSTSPIQLKYIFGKQVLGNLKNKTVLDIGSRLGAVLYSGYLFSDAKQLIGLEIDPFFCKLQEKMVAKYQMEDRVTLVQGDVFKVGDKHIEAANVIFMNNVLEFFEADRAKHIAFWNNLKKLTAAKKGMQIVTIPAIEDTFKSNKLGLSIKGWLKREQIVPPDHIHPDDQEFDDYKEICLYRVI</sequence>
<dbReference type="SUPFAM" id="SSF53335">
    <property type="entry name" value="S-adenosyl-L-methionine-dependent methyltransferases"/>
    <property type="match status" value="1"/>
</dbReference>
<dbReference type="EMBL" id="GL883029">
    <property type="protein sequence ID" value="EGG13909.1"/>
    <property type="molecule type" value="Genomic_DNA"/>
</dbReference>
<reference evidence="3" key="1">
    <citation type="journal article" date="2011" name="Genome Res.">
        <title>Phylogeny-wide analysis of social amoeba genomes highlights ancient origins for complex intercellular communication.</title>
        <authorList>
            <person name="Heidel A.J."/>
            <person name="Lawal H.M."/>
            <person name="Felder M."/>
            <person name="Schilde C."/>
            <person name="Helps N.R."/>
            <person name="Tunggal B."/>
            <person name="Rivero F."/>
            <person name="John U."/>
            <person name="Schleicher M."/>
            <person name="Eichinger L."/>
            <person name="Platzer M."/>
            <person name="Noegel A.A."/>
            <person name="Schaap P."/>
            <person name="Gloeckner G."/>
        </authorList>
    </citation>
    <scope>NUCLEOTIDE SEQUENCE [LARGE SCALE GENOMIC DNA]</scope>
    <source>
        <strain evidence="3">SH3</strain>
    </source>
</reference>
<dbReference type="OMA" id="AWECISH"/>
<feature type="compositionally biased region" description="Acidic residues" evidence="1">
    <location>
        <begin position="26"/>
        <end position="35"/>
    </location>
</feature>